<dbReference type="InterPro" id="IPR029787">
    <property type="entry name" value="Nucleotide_cyclase"/>
</dbReference>
<comment type="caution">
    <text evidence="3">The sequence shown here is derived from an EMBL/GenBank/DDBJ whole genome shotgun (WGS) entry which is preliminary data.</text>
</comment>
<dbReference type="PROSITE" id="PS50887">
    <property type="entry name" value="GGDEF"/>
    <property type="match status" value="1"/>
</dbReference>
<sequence length="550" mass="62879">MAWIDLSVFLLLFILFVYVFTTVTVTPLHKAYLAFHFAMMLWPFCQFAIKATDNSSLQLFYVKLAFVGSVPLAIGWIFFTLFLTGQSPKRRIIYVLITVPAMLLLPIIIFNPHQLFVLPVEGGYVERYYGSLFWLTMVIVLSYFIVSLIIMLRALIGNNSTRIKNQVKQVLSGVFVMTAFILLDLLLNVGFPQKQAVIQGLTSFGILFSAIFFVIAIHRNKVFDIVTIAHQDIIDTICHGILVIDENENIIEINQSLSPYLSLQVGDRFDIKAILPQEVLDDKDQAFVRSYQERPLERAEIEAVYQEAVNIHVHIQVSPIWVGGTMVGRIITFQDRSELRNLLIETKLQNEILQHRNEALIAIQHELSRTNLKLEQMAITDSLTGCYNRHYLMQRLERDFNQNLQDQVPFSVLLLDVDHFKSINDNYGHLVGDDVLCRTVDIIQHHLRQEDILSRYGGEEFIIYLPDTEQSEAEILADRIKYAVEMNIINLSQSASLSITISIGLLSNHTFAFEPSTDSETALNEMFQAVDQALYQAKREGRNRIVSAAR</sequence>
<dbReference type="InterPro" id="IPR031621">
    <property type="entry name" value="HisKA_7TM"/>
</dbReference>
<dbReference type="InterPro" id="IPR000160">
    <property type="entry name" value="GGDEF_dom"/>
</dbReference>
<dbReference type="Pfam" id="PF00990">
    <property type="entry name" value="GGDEF"/>
    <property type="match status" value="1"/>
</dbReference>
<dbReference type="Gene3D" id="3.30.70.270">
    <property type="match status" value="1"/>
</dbReference>
<dbReference type="Gene3D" id="3.30.450.20">
    <property type="entry name" value="PAS domain"/>
    <property type="match status" value="1"/>
</dbReference>
<keyword evidence="4" id="KW-1185">Reference proteome</keyword>
<evidence type="ECO:0000313" key="4">
    <source>
        <dbReference type="Proteomes" id="UP000295418"/>
    </source>
</evidence>
<dbReference type="PANTHER" id="PTHR45138:SF9">
    <property type="entry name" value="DIGUANYLATE CYCLASE DGCM-RELATED"/>
    <property type="match status" value="1"/>
</dbReference>
<name>A0A4R4EBI3_9BACL</name>
<evidence type="ECO:0000259" key="2">
    <source>
        <dbReference type="PROSITE" id="PS50887"/>
    </source>
</evidence>
<feature type="transmembrane region" description="Helical" evidence="1">
    <location>
        <begin position="6"/>
        <end position="25"/>
    </location>
</feature>
<dbReference type="CDD" id="cd01949">
    <property type="entry name" value="GGDEF"/>
    <property type="match status" value="1"/>
</dbReference>
<dbReference type="GO" id="GO:0005886">
    <property type="term" value="C:plasma membrane"/>
    <property type="evidence" value="ECO:0007669"/>
    <property type="project" value="TreeGrafter"/>
</dbReference>
<dbReference type="Pfam" id="PF16927">
    <property type="entry name" value="HisKA_7TM"/>
    <property type="match status" value="1"/>
</dbReference>
<dbReference type="SMART" id="SM00267">
    <property type="entry name" value="GGDEF"/>
    <property type="match status" value="1"/>
</dbReference>
<feature type="transmembrane region" description="Helical" evidence="1">
    <location>
        <begin position="131"/>
        <end position="150"/>
    </location>
</feature>
<dbReference type="FunFam" id="3.30.70.270:FF:000001">
    <property type="entry name" value="Diguanylate cyclase domain protein"/>
    <property type="match status" value="1"/>
</dbReference>
<feature type="transmembrane region" description="Helical" evidence="1">
    <location>
        <begin position="197"/>
        <end position="217"/>
    </location>
</feature>
<dbReference type="GO" id="GO:1902201">
    <property type="term" value="P:negative regulation of bacterial-type flagellum-dependent cell motility"/>
    <property type="evidence" value="ECO:0007669"/>
    <property type="project" value="TreeGrafter"/>
</dbReference>
<keyword evidence="1" id="KW-1133">Transmembrane helix</keyword>
<proteinExistence type="predicted"/>
<dbReference type="Proteomes" id="UP000295418">
    <property type="component" value="Unassembled WGS sequence"/>
</dbReference>
<evidence type="ECO:0000313" key="3">
    <source>
        <dbReference type="EMBL" id="TCZ76677.1"/>
    </source>
</evidence>
<reference evidence="3 4" key="1">
    <citation type="submission" date="2019-03" db="EMBL/GenBank/DDBJ databases">
        <authorList>
            <person name="Kim M.K.M."/>
        </authorList>
    </citation>
    <scope>NUCLEOTIDE SEQUENCE [LARGE SCALE GENOMIC DNA]</scope>
    <source>
        <strain evidence="3 4">18JY21-1</strain>
    </source>
</reference>
<gene>
    <name evidence="3" type="ORF">E0485_13675</name>
</gene>
<accession>A0A4R4EBI3</accession>
<dbReference type="InterPro" id="IPR050469">
    <property type="entry name" value="Diguanylate_Cyclase"/>
</dbReference>
<dbReference type="EMBL" id="SKFG01000012">
    <property type="protein sequence ID" value="TCZ76677.1"/>
    <property type="molecule type" value="Genomic_DNA"/>
</dbReference>
<protein>
    <submittedName>
        <fullName evidence="3">Diguanylate cyclase</fullName>
    </submittedName>
</protein>
<keyword evidence="1" id="KW-0472">Membrane</keyword>
<dbReference type="RefSeq" id="WP_132418649.1">
    <property type="nucleotide sequence ID" value="NZ_SKFG01000012.1"/>
</dbReference>
<feature type="domain" description="GGDEF" evidence="2">
    <location>
        <begin position="408"/>
        <end position="550"/>
    </location>
</feature>
<dbReference type="NCBIfam" id="TIGR00254">
    <property type="entry name" value="GGDEF"/>
    <property type="match status" value="1"/>
</dbReference>
<organism evidence="3 4">
    <name type="scientific">Paenibacillus albiflavus</name>
    <dbReference type="NCBI Taxonomy" id="2545760"/>
    <lineage>
        <taxon>Bacteria</taxon>
        <taxon>Bacillati</taxon>
        <taxon>Bacillota</taxon>
        <taxon>Bacilli</taxon>
        <taxon>Bacillales</taxon>
        <taxon>Paenibacillaceae</taxon>
        <taxon>Paenibacillus</taxon>
    </lineage>
</organism>
<dbReference type="PANTHER" id="PTHR45138">
    <property type="entry name" value="REGULATORY COMPONENTS OF SENSORY TRANSDUCTION SYSTEM"/>
    <property type="match status" value="1"/>
</dbReference>
<dbReference type="SUPFAM" id="SSF55073">
    <property type="entry name" value="Nucleotide cyclase"/>
    <property type="match status" value="1"/>
</dbReference>
<dbReference type="AlphaFoldDB" id="A0A4R4EBI3"/>
<dbReference type="GO" id="GO:0043709">
    <property type="term" value="P:cell adhesion involved in single-species biofilm formation"/>
    <property type="evidence" value="ECO:0007669"/>
    <property type="project" value="TreeGrafter"/>
</dbReference>
<feature type="transmembrane region" description="Helical" evidence="1">
    <location>
        <begin position="170"/>
        <end position="191"/>
    </location>
</feature>
<feature type="transmembrane region" description="Helical" evidence="1">
    <location>
        <begin position="92"/>
        <end position="111"/>
    </location>
</feature>
<evidence type="ECO:0000256" key="1">
    <source>
        <dbReference type="SAM" id="Phobius"/>
    </source>
</evidence>
<keyword evidence="1" id="KW-0812">Transmembrane</keyword>
<feature type="transmembrane region" description="Helical" evidence="1">
    <location>
        <begin position="61"/>
        <end position="85"/>
    </location>
</feature>
<dbReference type="InterPro" id="IPR043128">
    <property type="entry name" value="Rev_trsase/Diguanyl_cyclase"/>
</dbReference>
<dbReference type="GO" id="GO:0052621">
    <property type="term" value="F:diguanylate cyclase activity"/>
    <property type="evidence" value="ECO:0007669"/>
    <property type="project" value="TreeGrafter"/>
</dbReference>
<dbReference type="OrthoDB" id="9759607at2"/>